<accession>A0ABQ8D062</accession>
<sequence>INHQKTKKRYIISQVSNNVAHYNILADVVYNRSITAWRLRVNILMIQLLYSYVSGLRPNWSYILADEVNQEGQWVEIFRIEVDHAYPGFNATNSRFKLSATPYTKVHTIDPLNKHHYMEFKCISLTS</sequence>
<evidence type="ECO:0008006" key="3">
    <source>
        <dbReference type="Google" id="ProtNLM"/>
    </source>
</evidence>
<comment type="caution">
    <text evidence="1">The sequence shown here is derived from an EMBL/GenBank/DDBJ whole genome shotgun (WGS) entry which is preliminary data.</text>
</comment>
<protein>
    <recommendedName>
        <fullName evidence="3">F-box associated domain-containing protein</fullName>
    </recommendedName>
</protein>
<evidence type="ECO:0000313" key="1">
    <source>
        <dbReference type="EMBL" id="KAH0922752.1"/>
    </source>
</evidence>
<name>A0ABQ8D062_BRANA</name>
<organism evidence="1 2">
    <name type="scientific">Brassica napus</name>
    <name type="common">Rape</name>
    <dbReference type="NCBI Taxonomy" id="3708"/>
    <lineage>
        <taxon>Eukaryota</taxon>
        <taxon>Viridiplantae</taxon>
        <taxon>Streptophyta</taxon>
        <taxon>Embryophyta</taxon>
        <taxon>Tracheophyta</taxon>
        <taxon>Spermatophyta</taxon>
        <taxon>Magnoliopsida</taxon>
        <taxon>eudicotyledons</taxon>
        <taxon>Gunneridae</taxon>
        <taxon>Pentapetalae</taxon>
        <taxon>rosids</taxon>
        <taxon>malvids</taxon>
        <taxon>Brassicales</taxon>
        <taxon>Brassicaceae</taxon>
        <taxon>Brassiceae</taxon>
        <taxon>Brassica</taxon>
    </lineage>
</organism>
<evidence type="ECO:0000313" key="2">
    <source>
        <dbReference type="Proteomes" id="UP000824890"/>
    </source>
</evidence>
<gene>
    <name evidence="1" type="ORF">HID58_022770</name>
</gene>
<proteinExistence type="predicted"/>
<reference evidence="1 2" key="1">
    <citation type="submission" date="2021-05" db="EMBL/GenBank/DDBJ databases">
        <title>Genome Assembly of Synthetic Allotetraploid Brassica napus Reveals Homoeologous Exchanges between Subgenomes.</title>
        <authorList>
            <person name="Davis J.T."/>
        </authorList>
    </citation>
    <scope>NUCLEOTIDE SEQUENCE [LARGE SCALE GENOMIC DNA]</scope>
    <source>
        <strain evidence="2">cv. Da-Ae</strain>
        <tissue evidence="1">Seedling</tissue>
    </source>
</reference>
<dbReference type="EMBL" id="JAGKQM010000006">
    <property type="protein sequence ID" value="KAH0922752.1"/>
    <property type="molecule type" value="Genomic_DNA"/>
</dbReference>
<feature type="non-terminal residue" evidence="1">
    <location>
        <position position="1"/>
    </location>
</feature>
<keyword evidence="2" id="KW-1185">Reference proteome</keyword>
<dbReference type="Proteomes" id="UP000824890">
    <property type="component" value="Unassembled WGS sequence"/>
</dbReference>